<organism evidence="1 2">
    <name type="scientific">Caerostris extrusa</name>
    <name type="common">Bark spider</name>
    <name type="synonym">Caerostris bankana</name>
    <dbReference type="NCBI Taxonomy" id="172846"/>
    <lineage>
        <taxon>Eukaryota</taxon>
        <taxon>Metazoa</taxon>
        <taxon>Ecdysozoa</taxon>
        <taxon>Arthropoda</taxon>
        <taxon>Chelicerata</taxon>
        <taxon>Arachnida</taxon>
        <taxon>Araneae</taxon>
        <taxon>Araneomorphae</taxon>
        <taxon>Entelegynae</taxon>
        <taxon>Araneoidea</taxon>
        <taxon>Araneidae</taxon>
        <taxon>Caerostris</taxon>
    </lineage>
</organism>
<dbReference type="Proteomes" id="UP001054945">
    <property type="component" value="Unassembled WGS sequence"/>
</dbReference>
<gene>
    <name evidence="1" type="ORF">CEXT_442471</name>
</gene>
<evidence type="ECO:0000313" key="1">
    <source>
        <dbReference type="EMBL" id="GIY87303.1"/>
    </source>
</evidence>
<comment type="caution">
    <text evidence="1">The sequence shown here is derived from an EMBL/GenBank/DDBJ whole genome shotgun (WGS) entry which is preliminary data.</text>
</comment>
<proteinExistence type="predicted"/>
<dbReference type="AlphaFoldDB" id="A0AAV4X0L8"/>
<name>A0AAV4X0L8_CAEEX</name>
<sequence>MRNLCDVSSSHFDHNKRDVGNKHDVAFFNCICRNKRDVFQKLSCVETKTQSTHLFWCDNLALQIRREKHMRCEQQSLRSQQTTMLATKASIAT</sequence>
<reference evidence="1 2" key="1">
    <citation type="submission" date="2021-06" db="EMBL/GenBank/DDBJ databases">
        <title>Caerostris extrusa draft genome.</title>
        <authorList>
            <person name="Kono N."/>
            <person name="Arakawa K."/>
        </authorList>
    </citation>
    <scope>NUCLEOTIDE SEQUENCE [LARGE SCALE GENOMIC DNA]</scope>
</reference>
<dbReference type="EMBL" id="BPLR01016920">
    <property type="protein sequence ID" value="GIY87303.1"/>
    <property type="molecule type" value="Genomic_DNA"/>
</dbReference>
<accession>A0AAV4X0L8</accession>
<keyword evidence="2" id="KW-1185">Reference proteome</keyword>
<evidence type="ECO:0000313" key="2">
    <source>
        <dbReference type="Proteomes" id="UP001054945"/>
    </source>
</evidence>
<protein>
    <submittedName>
        <fullName evidence="1">Uncharacterized protein</fullName>
    </submittedName>
</protein>